<accession>R4M5J1</accession>
<gene>
    <name evidence="1" type="ORF">J113_04190</name>
</gene>
<dbReference type="AlphaFoldDB" id="R4M5J1"/>
<proteinExistence type="predicted"/>
<organism evidence="1 2">
    <name type="scientific">Mycobacterium tuberculosis CAS/NITR204</name>
    <dbReference type="NCBI Taxonomy" id="1310114"/>
    <lineage>
        <taxon>Bacteria</taxon>
        <taxon>Bacillati</taxon>
        <taxon>Actinomycetota</taxon>
        <taxon>Actinomycetes</taxon>
        <taxon>Mycobacteriales</taxon>
        <taxon>Mycobacteriaceae</taxon>
        <taxon>Mycobacterium</taxon>
        <taxon>Mycobacterium tuberculosis complex</taxon>
    </lineage>
</organism>
<protein>
    <submittedName>
        <fullName evidence="1">Uncharacterized protein</fullName>
    </submittedName>
</protein>
<reference evidence="1 2" key="1">
    <citation type="journal article" date="2013" name="Genome Announc.">
        <title>Whole-Genome Sequences of Four Clinical Isolates of Mycobacterium tuberculosis from Tamil Nadu, South India.</title>
        <authorList>
            <person name="Narayanan S."/>
            <person name="Deshpande U."/>
        </authorList>
    </citation>
    <scope>NUCLEOTIDE SEQUENCE [LARGE SCALE GENOMIC DNA]</scope>
    <source>
        <strain evidence="1 2">CAS/NITR204</strain>
    </source>
</reference>
<evidence type="ECO:0000313" key="1">
    <source>
        <dbReference type="EMBL" id="AGL26065.1"/>
    </source>
</evidence>
<evidence type="ECO:0000313" key="2">
    <source>
        <dbReference type="Proteomes" id="UP000013548"/>
    </source>
</evidence>
<dbReference type="BioCyc" id="MTUB1310114:G13A2-612-MONOMER"/>
<dbReference type="HOGENOM" id="CLU_3374758_0_0_11"/>
<sequence length="34" mass="3958">MLADRYRTRTILTLDRRHFSALRPIGGGRFTVIP</sequence>
<dbReference type="KEGG" id="mtuc:J113_04190"/>
<dbReference type="Proteomes" id="UP000013548">
    <property type="component" value="Chromosome"/>
</dbReference>
<dbReference type="EMBL" id="CP005386">
    <property type="protein sequence ID" value="AGL26065.1"/>
    <property type="molecule type" value="Genomic_DNA"/>
</dbReference>
<name>R4M5J1_MYCTX</name>